<evidence type="ECO:0000313" key="13">
    <source>
        <dbReference type="Proteomes" id="UP001159428"/>
    </source>
</evidence>
<feature type="compositionally biased region" description="Basic and acidic residues" evidence="10">
    <location>
        <begin position="632"/>
        <end position="643"/>
    </location>
</feature>
<feature type="domain" description="SH3" evidence="11">
    <location>
        <begin position="3"/>
        <end position="65"/>
    </location>
</feature>
<comment type="similarity">
    <text evidence="3">Belongs to the CAS family.</text>
</comment>
<dbReference type="GO" id="GO:0016477">
    <property type="term" value="P:cell migration"/>
    <property type="evidence" value="ECO:0007669"/>
    <property type="project" value="TreeGrafter"/>
</dbReference>
<dbReference type="EMBL" id="CALNXJ010000001">
    <property type="protein sequence ID" value="CAH3031757.1"/>
    <property type="molecule type" value="Genomic_DNA"/>
</dbReference>
<evidence type="ECO:0000256" key="3">
    <source>
        <dbReference type="ARBA" id="ARBA00007848"/>
    </source>
</evidence>
<feature type="compositionally biased region" description="Basic and acidic residues" evidence="10">
    <location>
        <begin position="704"/>
        <end position="721"/>
    </location>
</feature>
<dbReference type="SMART" id="SM00326">
    <property type="entry name" value="SH3"/>
    <property type="match status" value="1"/>
</dbReference>
<keyword evidence="13" id="KW-1185">Reference proteome</keyword>
<dbReference type="InterPro" id="IPR001452">
    <property type="entry name" value="SH3_domain"/>
</dbReference>
<evidence type="ECO:0000256" key="5">
    <source>
        <dbReference type="ARBA" id="ARBA00022490"/>
    </source>
</evidence>
<dbReference type="GO" id="GO:0005925">
    <property type="term" value="C:focal adhesion"/>
    <property type="evidence" value="ECO:0007669"/>
    <property type="project" value="UniProtKB-SubCell"/>
</dbReference>
<evidence type="ECO:0000256" key="8">
    <source>
        <dbReference type="ARBA" id="ARBA00022949"/>
    </source>
</evidence>
<evidence type="ECO:0000256" key="10">
    <source>
        <dbReference type="SAM" id="MobiDB-lite"/>
    </source>
</evidence>
<dbReference type="CDD" id="cd11844">
    <property type="entry name" value="SH3_CAS"/>
    <property type="match status" value="1"/>
</dbReference>
<dbReference type="PANTHER" id="PTHR10654:SF18">
    <property type="entry name" value="IP17195P"/>
    <property type="match status" value="1"/>
</dbReference>
<dbReference type="PROSITE" id="PS50002">
    <property type="entry name" value="SH3"/>
    <property type="match status" value="1"/>
</dbReference>
<feature type="region of interest" description="Disordered" evidence="10">
    <location>
        <begin position="247"/>
        <end position="309"/>
    </location>
</feature>
<feature type="compositionally biased region" description="Polar residues" evidence="10">
    <location>
        <begin position="258"/>
        <end position="284"/>
    </location>
</feature>
<evidence type="ECO:0000256" key="4">
    <source>
        <dbReference type="ARBA" id="ARBA00022443"/>
    </source>
</evidence>
<keyword evidence="5" id="KW-0963">Cytoplasm</keyword>
<name>A0AAU9VL10_9CNID</name>
<dbReference type="Proteomes" id="UP001159428">
    <property type="component" value="Unassembled WGS sequence"/>
</dbReference>
<dbReference type="SUPFAM" id="SSF50044">
    <property type="entry name" value="SH3-domain"/>
    <property type="match status" value="1"/>
</dbReference>
<comment type="caution">
    <text evidence="12">The sequence shown here is derived from an EMBL/GenBank/DDBJ whole genome shotgun (WGS) entry which is preliminary data.</text>
</comment>
<feature type="region of interest" description="Disordered" evidence="10">
    <location>
        <begin position="523"/>
        <end position="566"/>
    </location>
</feature>
<evidence type="ECO:0000256" key="9">
    <source>
        <dbReference type="PROSITE-ProRule" id="PRU00192"/>
    </source>
</evidence>
<evidence type="ECO:0000256" key="1">
    <source>
        <dbReference type="ARBA" id="ARBA00004246"/>
    </source>
</evidence>
<proteinExistence type="inferred from homology"/>
<dbReference type="GO" id="GO:0007169">
    <property type="term" value="P:cell surface receptor protein tyrosine kinase signaling pathway"/>
    <property type="evidence" value="ECO:0007669"/>
    <property type="project" value="TreeGrafter"/>
</dbReference>
<feature type="compositionally biased region" description="Basic and acidic residues" evidence="10">
    <location>
        <begin position="535"/>
        <end position="547"/>
    </location>
</feature>
<evidence type="ECO:0000256" key="2">
    <source>
        <dbReference type="ARBA" id="ARBA00004496"/>
    </source>
</evidence>
<keyword evidence="7" id="KW-0130">Cell adhesion</keyword>
<keyword evidence="4 9" id="KW-0728">SH3 domain</keyword>
<accession>A0AAU9VL10</accession>
<comment type="subcellular location">
    <subcellularLocation>
        <location evidence="1">Cell junction</location>
        <location evidence="1">Focal adhesion</location>
    </subcellularLocation>
    <subcellularLocation>
        <location evidence="2">Cytoplasm</location>
    </subcellularLocation>
</comment>
<dbReference type="InterPro" id="IPR014928">
    <property type="entry name" value="Serine_rich_dom"/>
</dbReference>
<dbReference type="InterPro" id="IPR021901">
    <property type="entry name" value="CAS_C"/>
</dbReference>
<dbReference type="PANTHER" id="PTHR10654">
    <property type="entry name" value="CAS SCAFFOLDING PROTEIN"/>
    <property type="match status" value="1"/>
</dbReference>
<dbReference type="Pfam" id="PF12026">
    <property type="entry name" value="CAS_C"/>
    <property type="match status" value="1"/>
</dbReference>
<dbReference type="Gene3D" id="1.20.120.230">
    <property type="entry name" value="Alpha-catenin/vinculin-like"/>
    <property type="match status" value="1"/>
</dbReference>
<evidence type="ECO:0000313" key="12">
    <source>
        <dbReference type="EMBL" id="CAH3031757.1"/>
    </source>
</evidence>
<dbReference type="GO" id="GO:0007155">
    <property type="term" value="P:cell adhesion"/>
    <property type="evidence" value="ECO:0007669"/>
    <property type="project" value="UniProtKB-KW"/>
</dbReference>
<sequence length="963" mass="107178">MTAPAILAKALFDNLADAPDELSFRKGDIITVLEQDVDGLVGWWLCSLHGKQGIAPGNRLQEIKRRLEEQNSPDSQKPAEHFTFEEIDYDIPKSCEPLEDYAVPRGITSPDYDVPNANKLDAHGHPTSEQIQQLEHQFNDLPGNSSFNNETTNKPSGIERLSDDVYDVPSALVEDDFPQDVYDVPQHALNREEIGVDKLTQLDNNSENSNVLDPGISRENFKIELPSHAPEEPGIYAEIYDVPSATDHEKAPDRLVNGASTSPRGSMHSVPQENRSSAELTSRVSHLLSGVSGDSKRQSTSSSDSAKISSDDDYVDYQEIYGDGRVKDVSIYDVPVQPIPLEQGSGLPTTKRTQVSILQRINMNAVKGLKLNIPDALQRLTKLEQAVNGAVNKLLSFVTVTWRNPEVLKPHLADIRDIAGKAKVALRLLTEFALSSLVNARNLPNHQELSGKLSRAVEPLLETYYSVKLALQRLDENGWSVALEKSDKTHDDLDLIMVHIRSVPENSQNLAAVIRTASTVLYSKPSKKSQGEASPSDRRKPGNDSHMHRVKQNKISETDSDQSEMERRTLITSALKNTVDANFKPAANGAKWSPTTVRRVCGMDIPKRNSNSSEEESSAPKLPMRLHSCTSRGRDSSSGEDTRSPPAPPQRKDSNEKCQHLRQKSLDKFPLEATTMEAMGPPPKPKLDRKNTSRKSYKIPLYSDHNRNKGDINLRERKTSETEPVTPRRKCNSDPTQLQDHNDMKEEQGSLEKNNLAQSLLKQSLVHISDSDLPQSLKGASNSHSSTLPLQDKRKLFFDFTNVAPSPVHQHPFSNLIKDNGATKGFMVSLNDRELLEFYKYEIDAQLFVLSEAIKGFFAVVDKNESPKVFVSSSKFIVLSAHKFVYIGDTLSKRIKQGDLRSEIMVVTNKLSNYIKSLVSATKSAALQYPALNAMREMSETVVQVNNFAVELYQIVKKTTKSA</sequence>
<dbReference type="Gene3D" id="1.20.120.830">
    <property type="entry name" value="Serine-rich domain"/>
    <property type="match status" value="1"/>
</dbReference>
<feature type="region of interest" description="Disordered" evidence="10">
    <location>
        <begin position="604"/>
        <end position="750"/>
    </location>
</feature>
<dbReference type="InterPro" id="IPR038319">
    <property type="entry name" value="Serine_rich_sf"/>
</dbReference>
<evidence type="ECO:0000256" key="6">
    <source>
        <dbReference type="ARBA" id="ARBA00022553"/>
    </source>
</evidence>
<dbReference type="InterPro" id="IPR036028">
    <property type="entry name" value="SH3-like_dom_sf"/>
</dbReference>
<dbReference type="Pfam" id="PF00018">
    <property type="entry name" value="SH3_1"/>
    <property type="match status" value="1"/>
</dbReference>
<dbReference type="FunFam" id="2.30.30.40:FF:000009">
    <property type="entry name" value="Breast cancer anti-estrogen resistance 1"/>
    <property type="match status" value="1"/>
</dbReference>
<evidence type="ECO:0000256" key="7">
    <source>
        <dbReference type="ARBA" id="ARBA00022889"/>
    </source>
</evidence>
<organism evidence="12 13">
    <name type="scientific">Pocillopora meandrina</name>
    <dbReference type="NCBI Taxonomy" id="46732"/>
    <lineage>
        <taxon>Eukaryota</taxon>
        <taxon>Metazoa</taxon>
        <taxon>Cnidaria</taxon>
        <taxon>Anthozoa</taxon>
        <taxon>Hexacorallia</taxon>
        <taxon>Scleractinia</taxon>
        <taxon>Astrocoeniina</taxon>
        <taxon>Pocilloporidae</taxon>
        <taxon>Pocillopora</taxon>
    </lineage>
</organism>
<feature type="compositionally biased region" description="Low complexity" evidence="10">
    <location>
        <begin position="298"/>
        <end position="308"/>
    </location>
</feature>
<reference evidence="12 13" key="1">
    <citation type="submission" date="2022-05" db="EMBL/GenBank/DDBJ databases">
        <authorList>
            <consortium name="Genoscope - CEA"/>
            <person name="William W."/>
        </authorList>
    </citation>
    <scope>NUCLEOTIDE SEQUENCE [LARGE SCALE GENOMIC DNA]</scope>
</reference>
<keyword evidence="6" id="KW-0597">Phosphoprotein</keyword>
<dbReference type="GO" id="GO:0005886">
    <property type="term" value="C:plasma membrane"/>
    <property type="evidence" value="ECO:0007669"/>
    <property type="project" value="TreeGrafter"/>
</dbReference>
<gene>
    <name evidence="12" type="ORF">PMEA_00000566</name>
</gene>
<dbReference type="InterPro" id="IPR037362">
    <property type="entry name" value="CAS_fam"/>
</dbReference>
<feature type="compositionally biased region" description="Basic and acidic residues" evidence="10">
    <location>
        <begin position="740"/>
        <end position="750"/>
    </location>
</feature>
<evidence type="ECO:0000259" key="11">
    <source>
        <dbReference type="PROSITE" id="PS50002"/>
    </source>
</evidence>
<dbReference type="GO" id="GO:0005737">
    <property type="term" value="C:cytoplasm"/>
    <property type="evidence" value="ECO:0007669"/>
    <property type="project" value="UniProtKB-SubCell"/>
</dbReference>
<keyword evidence="8" id="KW-0965">Cell junction</keyword>
<dbReference type="Pfam" id="PF08824">
    <property type="entry name" value="Serine_rich"/>
    <property type="match status" value="1"/>
</dbReference>
<dbReference type="AlphaFoldDB" id="A0AAU9VL10"/>
<protein>
    <recommendedName>
        <fullName evidence="11">SH3 domain-containing protein</fullName>
    </recommendedName>
</protein>
<feature type="compositionally biased region" description="Basic and acidic residues" evidence="10">
    <location>
        <begin position="650"/>
        <end position="670"/>
    </location>
</feature>
<dbReference type="Gene3D" id="2.30.30.40">
    <property type="entry name" value="SH3 Domains"/>
    <property type="match status" value="1"/>
</dbReference>